<name>A0A2Z4GBZ9_9BACT</name>
<keyword evidence="2 4" id="KW-0413">Isomerase</keyword>
<feature type="active site" evidence="3">
    <location>
        <position position="46"/>
    </location>
</feature>
<dbReference type="NCBIfam" id="TIGR00654">
    <property type="entry name" value="PhzF_family"/>
    <property type="match status" value="1"/>
</dbReference>
<evidence type="ECO:0000256" key="2">
    <source>
        <dbReference type="ARBA" id="ARBA00023235"/>
    </source>
</evidence>
<dbReference type="InterPro" id="IPR003719">
    <property type="entry name" value="Phenazine_PhzF-like"/>
</dbReference>
<sequence length="260" mass="28755">MTLDIYQVDAFSAKLFGGNPAAIIPLEAWLSDDIMQQIAQENNLSETAYFVKEGEHFHIRWFTPAVEVALCGHATLATAHVIYEHLGFKEDQIKFMSKSGELVVKKRDGLLEMNFPATSLSKTEIPAGFLDQFNIKPSETLKAGEDFFLIFDSEEQIKALVPNFSALKKIKSRGIICTAPGTKADFVSRFFAPAAGIDEDPVTGSAHTSLIPYWAKKLAKNSLYAEQISKRKGELHCQLIGDRVLIAGEAISYLQGKINI</sequence>
<dbReference type="Proteomes" id="UP000249873">
    <property type="component" value="Chromosome"/>
</dbReference>
<dbReference type="Pfam" id="PF02567">
    <property type="entry name" value="PhzC-PhzF"/>
    <property type="match status" value="1"/>
</dbReference>
<dbReference type="GO" id="GO:0016853">
    <property type="term" value="F:isomerase activity"/>
    <property type="evidence" value="ECO:0007669"/>
    <property type="project" value="UniProtKB-KW"/>
</dbReference>
<dbReference type="PIRSF" id="PIRSF016184">
    <property type="entry name" value="PhzC_PhzF"/>
    <property type="match status" value="1"/>
</dbReference>
<dbReference type="EMBL" id="CP029480">
    <property type="protein sequence ID" value="AWV98681.1"/>
    <property type="molecule type" value="Genomic_DNA"/>
</dbReference>
<dbReference type="SUPFAM" id="SSF54506">
    <property type="entry name" value="Diaminopimelate epimerase-like"/>
    <property type="match status" value="1"/>
</dbReference>
<organism evidence="4 5">
    <name type="scientific">Arcticibacterium luteifluviistationis</name>
    <dbReference type="NCBI Taxonomy" id="1784714"/>
    <lineage>
        <taxon>Bacteria</taxon>
        <taxon>Pseudomonadati</taxon>
        <taxon>Bacteroidota</taxon>
        <taxon>Cytophagia</taxon>
        <taxon>Cytophagales</taxon>
        <taxon>Leadbetterellaceae</taxon>
        <taxon>Arcticibacterium</taxon>
    </lineage>
</organism>
<proteinExistence type="inferred from homology"/>
<protein>
    <submittedName>
        <fullName evidence="4">Isomerase</fullName>
    </submittedName>
</protein>
<dbReference type="RefSeq" id="WP_111371874.1">
    <property type="nucleotide sequence ID" value="NZ_CP029480.1"/>
</dbReference>
<dbReference type="Gene3D" id="3.10.310.10">
    <property type="entry name" value="Diaminopimelate Epimerase, Chain A, domain 1"/>
    <property type="match status" value="2"/>
</dbReference>
<dbReference type="AlphaFoldDB" id="A0A2Z4GBZ9"/>
<dbReference type="PANTHER" id="PTHR13774:SF17">
    <property type="entry name" value="PHENAZINE BIOSYNTHESIS-LIKE DOMAIN-CONTAINING PROTEIN"/>
    <property type="match status" value="1"/>
</dbReference>
<evidence type="ECO:0000313" key="4">
    <source>
        <dbReference type="EMBL" id="AWV98681.1"/>
    </source>
</evidence>
<dbReference type="GO" id="GO:0005737">
    <property type="term" value="C:cytoplasm"/>
    <property type="evidence" value="ECO:0007669"/>
    <property type="project" value="TreeGrafter"/>
</dbReference>
<dbReference type="PANTHER" id="PTHR13774">
    <property type="entry name" value="PHENAZINE BIOSYNTHESIS PROTEIN"/>
    <property type="match status" value="1"/>
</dbReference>
<keyword evidence="5" id="KW-1185">Reference proteome</keyword>
<accession>A0A2Z4GBZ9</accession>
<dbReference type="OrthoDB" id="9788221at2"/>
<dbReference type="KEGG" id="als:DJ013_11060"/>
<evidence type="ECO:0000256" key="1">
    <source>
        <dbReference type="ARBA" id="ARBA00008270"/>
    </source>
</evidence>
<gene>
    <name evidence="4" type="ORF">DJ013_11060</name>
</gene>
<evidence type="ECO:0000313" key="5">
    <source>
        <dbReference type="Proteomes" id="UP000249873"/>
    </source>
</evidence>
<reference evidence="4 5" key="1">
    <citation type="submission" date="2018-05" db="EMBL/GenBank/DDBJ databases">
        <title>Complete genome sequence of Arcticibacterium luteifluviistationis SM1504T, a cytophagaceae bacterium isolated from Arctic surface seawater.</title>
        <authorList>
            <person name="Li Y."/>
            <person name="Qin Q.-L."/>
        </authorList>
    </citation>
    <scope>NUCLEOTIDE SEQUENCE [LARGE SCALE GENOMIC DNA]</scope>
    <source>
        <strain evidence="4 5">SM1504</strain>
    </source>
</reference>
<evidence type="ECO:0000256" key="3">
    <source>
        <dbReference type="PIRSR" id="PIRSR016184-1"/>
    </source>
</evidence>
<comment type="similarity">
    <text evidence="1">Belongs to the PhzF family.</text>
</comment>